<accession>A0A9W7WPQ4</accession>
<organism evidence="1 2">
    <name type="scientific">Triplophysa rosa</name>
    <name type="common">Cave loach</name>
    <dbReference type="NCBI Taxonomy" id="992332"/>
    <lineage>
        <taxon>Eukaryota</taxon>
        <taxon>Metazoa</taxon>
        <taxon>Chordata</taxon>
        <taxon>Craniata</taxon>
        <taxon>Vertebrata</taxon>
        <taxon>Euteleostomi</taxon>
        <taxon>Actinopterygii</taxon>
        <taxon>Neopterygii</taxon>
        <taxon>Teleostei</taxon>
        <taxon>Ostariophysi</taxon>
        <taxon>Cypriniformes</taxon>
        <taxon>Nemacheilidae</taxon>
        <taxon>Triplophysa</taxon>
    </lineage>
</organism>
<sequence length="236" mass="27355">MITDSEIARLLNLNSNDSNNLTKLVNDFFANNWEDDTECPETGLTKEDALEDDEFDQCLDHFDSVMENDAMKEYKVFTMDCEFDQLEWEKASKFRLSQYHLTCLLSHYKENGIEPKEKKSGGRKSNTRSFEFEDIPRAVRFLTNYASENVLVLPGRVPGFKRDDIQLLSSSHTKVSVYNCYRQGLENTGHRIMGDSNILKLWKKVCPFIITAKPMTDLCWVCQENNSLIFRSDLTD</sequence>
<evidence type="ECO:0000313" key="1">
    <source>
        <dbReference type="EMBL" id="KAI7806078.1"/>
    </source>
</evidence>
<dbReference type="AlphaFoldDB" id="A0A9W7WPQ4"/>
<reference evidence="1" key="1">
    <citation type="submission" date="2021-02" db="EMBL/GenBank/DDBJ databases">
        <title>Comparative genomics reveals that relaxation of natural selection precedes convergent phenotypic evolution of cavefish.</title>
        <authorList>
            <person name="Peng Z."/>
        </authorList>
    </citation>
    <scope>NUCLEOTIDE SEQUENCE</scope>
    <source>
        <tissue evidence="1">Muscle</tissue>
    </source>
</reference>
<dbReference type="Proteomes" id="UP001059041">
    <property type="component" value="Linkage Group LG9"/>
</dbReference>
<evidence type="ECO:0000313" key="2">
    <source>
        <dbReference type="Proteomes" id="UP001059041"/>
    </source>
</evidence>
<gene>
    <name evidence="1" type="ORF">IRJ41_025886</name>
</gene>
<name>A0A9W7WPQ4_TRIRA</name>
<comment type="caution">
    <text evidence="1">The sequence shown here is derived from an EMBL/GenBank/DDBJ whole genome shotgun (WGS) entry which is preliminary data.</text>
</comment>
<dbReference type="EMBL" id="JAFHDT010000009">
    <property type="protein sequence ID" value="KAI7806078.1"/>
    <property type="molecule type" value="Genomic_DNA"/>
</dbReference>
<proteinExistence type="predicted"/>
<protein>
    <submittedName>
        <fullName evidence="1">Uncharacterized protein</fullName>
    </submittedName>
</protein>
<dbReference type="PANTHER" id="PTHR34415">
    <property type="entry name" value="INTEGRASE CATALYTIC DOMAIN-CONTAINING PROTEIN"/>
    <property type="match status" value="1"/>
</dbReference>
<dbReference type="PANTHER" id="PTHR34415:SF1">
    <property type="entry name" value="INTEGRASE CATALYTIC DOMAIN-CONTAINING PROTEIN"/>
    <property type="match status" value="1"/>
</dbReference>
<keyword evidence="2" id="KW-1185">Reference proteome</keyword>